<dbReference type="AlphaFoldDB" id="A0A367QBI8"/>
<feature type="domain" description="Glycosyltransferase 2-like" evidence="1">
    <location>
        <begin position="19"/>
        <end position="149"/>
    </location>
</feature>
<evidence type="ECO:0000259" key="1">
    <source>
        <dbReference type="Pfam" id="PF00535"/>
    </source>
</evidence>
<proteinExistence type="predicted"/>
<dbReference type="PANTHER" id="PTHR43685:SF2">
    <property type="entry name" value="GLYCOSYLTRANSFERASE 2-LIKE DOMAIN-CONTAINING PROTEIN"/>
    <property type="match status" value="1"/>
</dbReference>
<dbReference type="GO" id="GO:0016740">
    <property type="term" value="F:transferase activity"/>
    <property type="evidence" value="ECO:0007669"/>
    <property type="project" value="UniProtKB-KW"/>
</dbReference>
<name>A0A367QBI8_9NOSO</name>
<accession>A0A367QBI8</accession>
<protein>
    <submittedName>
        <fullName evidence="2">Glycosyltransferase</fullName>
    </submittedName>
</protein>
<dbReference type="EMBL" id="LXQD01000332">
    <property type="protein sequence ID" value="RCJ21111.1"/>
    <property type="molecule type" value="Genomic_DNA"/>
</dbReference>
<reference evidence="2" key="1">
    <citation type="submission" date="2016-04" db="EMBL/GenBank/DDBJ databases">
        <authorList>
            <person name="Tabuchi Yagui T.R."/>
        </authorList>
    </citation>
    <scope>NUCLEOTIDE SEQUENCE [LARGE SCALE GENOMIC DNA]</scope>
    <source>
        <strain evidence="2">NIES-26</strain>
    </source>
</reference>
<dbReference type="SUPFAM" id="SSF53448">
    <property type="entry name" value="Nucleotide-diphospho-sugar transferases"/>
    <property type="match status" value="1"/>
</dbReference>
<dbReference type="InterPro" id="IPR029044">
    <property type="entry name" value="Nucleotide-diphossugar_trans"/>
</dbReference>
<dbReference type="InterPro" id="IPR001173">
    <property type="entry name" value="Glyco_trans_2-like"/>
</dbReference>
<gene>
    <name evidence="2" type="ORF">A6770_30680</name>
</gene>
<organism evidence="2 3">
    <name type="scientific">Nostoc minutum NIES-26</name>
    <dbReference type="NCBI Taxonomy" id="1844469"/>
    <lineage>
        <taxon>Bacteria</taxon>
        <taxon>Bacillati</taxon>
        <taxon>Cyanobacteriota</taxon>
        <taxon>Cyanophyceae</taxon>
        <taxon>Nostocales</taxon>
        <taxon>Nostocaceae</taxon>
        <taxon>Nostoc</taxon>
    </lineage>
</organism>
<sequence length="331" mass="37376">MNYQPVNTTTDTSFLPMISVVVPIYNGEADLPELISCLLSQTYPKDRVEYLLVDNNSSDRTLTALKTTAENCPITIRPLSENQIQSSYAARNTGIRAAKSEIIVFTDADCRPQPQWLTSLIQPFAQPNVVIVAGEIVALPGNTLLEQYANSQETLSQKHTLAHSFCAYGQTANLAIRRIALEKAGLFRPHLTTGGDADICWRILRQNIGRLEFAPEAIVQHRHRTTLKELESQWRRYGRSNRYLHELHGVELMREITPTECGYRLVRWLLKEVLRNSVKAIAGKATVLDLLNTPIGLFTARVRYTGQRDAKLPEKAKIIERLTTTENHIDK</sequence>
<dbReference type="Pfam" id="PF00535">
    <property type="entry name" value="Glycos_transf_2"/>
    <property type="match status" value="1"/>
</dbReference>
<evidence type="ECO:0000313" key="2">
    <source>
        <dbReference type="EMBL" id="RCJ21111.1"/>
    </source>
</evidence>
<dbReference type="Proteomes" id="UP000252107">
    <property type="component" value="Unassembled WGS sequence"/>
</dbReference>
<dbReference type="InterPro" id="IPR050834">
    <property type="entry name" value="Glycosyltransf_2"/>
</dbReference>
<keyword evidence="3" id="KW-1185">Reference proteome</keyword>
<dbReference type="PANTHER" id="PTHR43685">
    <property type="entry name" value="GLYCOSYLTRANSFERASE"/>
    <property type="match status" value="1"/>
</dbReference>
<dbReference type="Gene3D" id="3.90.550.10">
    <property type="entry name" value="Spore Coat Polysaccharide Biosynthesis Protein SpsA, Chain A"/>
    <property type="match status" value="1"/>
</dbReference>
<comment type="caution">
    <text evidence="2">The sequence shown here is derived from an EMBL/GenBank/DDBJ whole genome shotgun (WGS) entry which is preliminary data.</text>
</comment>
<evidence type="ECO:0000313" key="3">
    <source>
        <dbReference type="Proteomes" id="UP000252107"/>
    </source>
</evidence>